<dbReference type="Pfam" id="PF07643">
    <property type="entry name" value="DUF1598"/>
    <property type="match status" value="1"/>
</dbReference>
<evidence type="ECO:0008006" key="5">
    <source>
        <dbReference type="Google" id="ProtNLM"/>
    </source>
</evidence>
<sequence>MSDRMNRARTAQQHRTSTGSFPRRDTQASYARKSRRRNRGSLIAACTLTLVFIVTSIGIASRWMNRPAATAATGHPTATKTAPNIAAAEVQTPQPADLPAVTAAAIASLDVAAEELPTEVAAVAPAYQPVFPDVVIPVAAASASGATPVATREFGPPAPPAGGSGADFDSLIDLITTTVEPDGWEEVGGPGTVSSFETGVRADPHSQLDQMARVDHDPSLQNLAAQSAPAAAPVDVTQGSSLRIVSLPRLERIVARYREADAPLPDDVRYLAGLTAVRYVFVYPEQGDVVIAGPAELWQLDDDGRALGVDSGRPVLQLDDLVTLLRVFAPSGNGSFGCSINPREANLKQLKQFVEASQAAGPLRPGARNGWLRELRDHMGLQDVQIYGVPRESHVAQVIFDADYRMKLIGIGKLDGGPNVPSIFSLLRRNDDIQGVPLAALRWWLTMKYEAVLHSPQRDAFEIRGSSVLVQSENQFVTAQGRRIQTGKAEPINREFAENFTKHYDEIAEQYKVFAELQNLFDMAMAVAICQRDGLYESVGWDMGSFAPGGAHQVAQVETPTEIESVINHRVYGGRDIVVQVAGGVVGNVRKIVNDRSLQVESQELARPRKQATLDVATSAHWWWDAAP</sequence>
<feature type="compositionally biased region" description="Polar residues" evidence="1">
    <location>
        <begin position="9"/>
        <end position="20"/>
    </location>
</feature>
<dbReference type="EMBL" id="CP036276">
    <property type="protein sequence ID" value="QDU42189.1"/>
    <property type="molecule type" value="Genomic_DNA"/>
</dbReference>
<protein>
    <recommendedName>
        <fullName evidence="5">DUF1598 domain-containing protein</fullName>
    </recommendedName>
</protein>
<keyword evidence="4" id="KW-1185">Reference proteome</keyword>
<dbReference type="InterPro" id="IPR011487">
    <property type="entry name" value="DUF1598"/>
</dbReference>
<evidence type="ECO:0000256" key="1">
    <source>
        <dbReference type="SAM" id="MobiDB-lite"/>
    </source>
</evidence>
<dbReference type="KEGG" id="sdyn:Mal52_06440"/>
<dbReference type="AlphaFoldDB" id="A0A517ZIB8"/>
<evidence type="ECO:0000313" key="3">
    <source>
        <dbReference type="EMBL" id="QDU42189.1"/>
    </source>
</evidence>
<dbReference type="Proteomes" id="UP000319383">
    <property type="component" value="Chromosome"/>
</dbReference>
<feature type="region of interest" description="Disordered" evidence="1">
    <location>
        <begin position="1"/>
        <end position="34"/>
    </location>
</feature>
<accession>A0A517ZIB8</accession>
<keyword evidence="2" id="KW-1133">Transmembrane helix</keyword>
<gene>
    <name evidence="3" type="ORF">Mal52_06440</name>
</gene>
<name>A0A517ZIB8_9PLAN</name>
<keyword evidence="2" id="KW-0472">Membrane</keyword>
<organism evidence="3 4">
    <name type="scientific">Symmachiella dynata</name>
    <dbReference type="NCBI Taxonomy" id="2527995"/>
    <lineage>
        <taxon>Bacteria</taxon>
        <taxon>Pseudomonadati</taxon>
        <taxon>Planctomycetota</taxon>
        <taxon>Planctomycetia</taxon>
        <taxon>Planctomycetales</taxon>
        <taxon>Planctomycetaceae</taxon>
        <taxon>Symmachiella</taxon>
    </lineage>
</organism>
<proteinExistence type="predicted"/>
<feature type="transmembrane region" description="Helical" evidence="2">
    <location>
        <begin position="42"/>
        <end position="64"/>
    </location>
</feature>
<evidence type="ECO:0000313" key="4">
    <source>
        <dbReference type="Proteomes" id="UP000319383"/>
    </source>
</evidence>
<keyword evidence="2" id="KW-0812">Transmembrane</keyword>
<evidence type="ECO:0000256" key="2">
    <source>
        <dbReference type="SAM" id="Phobius"/>
    </source>
</evidence>
<reference evidence="3 4" key="1">
    <citation type="submission" date="2019-02" db="EMBL/GenBank/DDBJ databases">
        <title>Deep-cultivation of Planctomycetes and their phenomic and genomic characterization uncovers novel biology.</title>
        <authorList>
            <person name="Wiegand S."/>
            <person name="Jogler M."/>
            <person name="Boedeker C."/>
            <person name="Pinto D."/>
            <person name="Vollmers J."/>
            <person name="Rivas-Marin E."/>
            <person name="Kohn T."/>
            <person name="Peeters S.H."/>
            <person name="Heuer A."/>
            <person name="Rast P."/>
            <person name="Oberbeckmann S."/>
            <person name="Bunk B."/>
            <person name="Jeske O."/>
            <person name="Meyerdierks A."/>
            <person name="Storesund J.E."/>
            <person name="Kallscheuer N."/>
            <person name="Luecker S."/>
            <person name="Lage O.M."/>
            <person name="Pohl T."/>
            <person name="Merkel B.J."/>
            <person name="Hornburger P."/>
            <person name="Mueller R.-W."/>
            <person name="Bruemmer F."/>
            <person name="Labrenz M."/>
            <person name="Spormann A.M."/>
            <person name="Op den Camp H."/>
            <person name="Overmann J."/>
            <person name="Amann R."/>
            <person name="Jetten M.S.M."/>
            <person name="Mascher T."/>
            <person name="Medema M.H."/>
            <person name="Devos D.P."/>
            <person name="Kaster A.-K."/>
            <person name="Ovreas L."/>
            <person name="Rohde M."/>
            <person name="Galperin M.Y."/>
            <person name="Jogler C."/>
        </authorList>
    </citation>
    <scope>NUCLEOTIDE SEQUENCE [LARGE SCALE GENOMIC DNA]</scope>
    <source>
        <strain evidence="3 4">Mal52</strain>
    </source>
</reference>